<evidence type="ECO:0000313" key="3">
    <source>
        <dbReference type="Proteomes" id="UP001305521"/>
    </source>
</evidence>
<proteinExistence type="predicted"/>
<keyword evidence="3" id="KW-1185">Reference proteome</keyword>
<accession>A0ABZ0PHL3</accession>
<dbReference type="Proteomes" id="UP001305521">
    <property type="component" value="Chromosome"/>
</dbReference>
<evidence type="ECO:0000313" key="2">
    <source>
        <dbReference type="EMBL" id="WPB84625.1"/>
    </source>
</evidence>
<gene>
    <name evidence="2" type="ORF">R9Z33_21330</name>
</gene>
<evidence type="ECO:0000259" key="1">
    <source>
        <dbReference type="Pfam" id="PF07475"/>
    </source>
</evidence>
<dbReference type="RefSeq" id="WP_318648589.1">
    <property type="nucleotide sequence ID" value="NZ_CP137852.1"/>
</dbReference>
<dbReference type="Gene3D" id="3.40.50.300">
    <property type="entry name" value="P-loop containing nucleotide triphosphate hydrolases"/>
    <property type="match status" value="1"/>
</dbReference>
<name>A0ABZ0PHL3_9PROT</name>
<dbReference type="EMBL" id="CP137852">
    <property type="protein sequence ID" value="WPB84625.1"/>
    <property type="molecule type" value="Genomic_DNA"/>
</dbReference>
<dbReference type="InterPro" id="IPR011104">
    <property type="entry name" value="Hpr_kin/Pase_C"/>
</dbReference>
<organism evidence="2 3">
    <name type="scientific">Sediminicoccus rosea</name>
    <dbReference type="NCBI Taxonomy" id="1225128"/>
    <lineage>
        <taxon>Bacteria</taxon>
        <taxon>Pseudomonadati</taxon>
        <taxon>Pseudomonadota</taxon>
        <taxon>Alphaproteobacteria</taxon>
        <taxon>Acetobacterales</taxon>
        <taxon>Roseomonadaceae</taxon>
        <taxon>Sediminicoccus</taxon>
    </lineage>
</organism>
<sequence>MLLHGSCAALAGEGVLLLAPPGGGKSDLLLRLLGQGWILVADDQVMLEADQGLLRASPPSALAGRMEVFGLGLLERLPWQAAPLRLAAHLVPQAELPRLPEPAAWSALGISLPAIRLHGAAPSAPELLRRALDVLAGRIGMGAGAFAA</sequence>
<dbReference type="InterPro" id="IPR027417">
    <property type="entry name" value="P-loop_NTPase"/>
</dbReference>
<protein>
    <submittedName>
        <fullName evidence="2">Aldolase</fullName>
    </submittedName>
</protein>
<dbReference type="SUPFAM" id="SSF53795">
    <property type="entry name" value="PEP carboxykinase-like"/>
    <property type="match status" value="1"/>
</dbReference>
<feature type="domain" description="HPr kinase/phosphorylase C-terminal" evidence="1">
    <location>
        <begin position="3"/>
        <end position="75"/>
    </location>
</feature>
<dbReference type="Pfam" id="PF07475">
    <property type="entry name" value="Hpr_kinase_C"/>
    <property type="match status" value="1"/>
</dbReference>
<reference evidence="2 3" key="1">
    <citation type="submission" date="2023-11" db="EMBL/GenBank/DDBJ databases">
        <title>Arctic aerobic anoxygenic photoheterotroph Sediminicoccus rosea KRV36 adapts its photosynthesis to long days of polar summer.</title>
        <authorList>
            <person name="Tomasch J."/>
            <person name="Kopejtka K."/>
            <person name="Bily T."/>
            <person name="Gardiner A.T."/>
            <person name="Gardian Z."/>
            <person name="Shivaramu S."/>
            <person name="Koblizek M."/>
            <person name="Engelhardt F."/>
            <person name="Kaftan D."/>
        </authorList>
    </citation>
    <scope>NUCLEOTIDE SEQUENCE [LARGE SCALE GENOMIC DNA]</scope>
    <source>
        <strain evidence="2 3">R-30</strain>
    </source>
</reference>